<dbReference type="NCBIfam" id="TIGR02116">
    <property type="entry name" value="toxin_Txe_YoeB"/>
    <property type="match status" value="1"/>
</dbReference>
<evidence type="ECO:0000256" key="2">
    <source>
        <dbReference type="ARBA" id="ARBA00022649"/>
    </source>
</evidence>
<protein>
    <recommendedName>
        <fullName evidence="6">Putative mRNA interferase YoeB</fullName>
    </recommendedName>
</protein>
<evidence type="ECO:0000256" key="3">
    <source>
        <dbReference type="ARBA" id="ARBA00022722"/>
    </source>
</evidence>
<dbReference type="PANTHER" id="PTHR38039:SF1">
    <property type="entry name" value="TOXIN YOEB"/>
    <property type="match status" value="1"/>
</dbReference>
<keyword evidence="5" id="KW-0378">Hydrolase</keyword>
<dbReference type="Pfam" id="PF06769">
    <property type="entry name" value="YoeB_toxin"/>
    <property type="match status" value="1"/>
</dbReference>
<dbReference type="AlphaFoldDB" id="A0AAU6PI87"/>
<dbReference type="EMBL" id="CP138327">
    <property type="protein sequence ID" value="WXU00795.1"/>
    <property type="molecule type" value="Genomic_DNA"/>
</dbReference>
<evidence type="ECO:0000256" key="1">
    <source>
        <dbReference type="ARBA" id="ARBA00008172"/>
    </source>
</evidence>
<dbReference type="InterPro" id="IPR035093">
    <property type="entry name" value="RelE/ParE_toxin_dom_sf"/>
</dbReference>
<evidence type="ECO:0000256" key="4">
    <source>
        <dbReference type="ARBA" id="ARBA00022759"/>
    </source>
</evidence>
<dbReference type="GO" id="GO:0006401">
    <property type="term" value="P:RNA catabolic process"/>
    <property type="evidence" value="ECO:0007669"/>
    <property type="project" value="InterPro"/>
</dbReference>
<evidence type="ECO:0000256" key="6">
    <source>
        <dbReference type="ARBA" id="ARBA00030388"/>
    </source>
</evidence>
<proteinExistence type="inferred from homology"/>
<keyword evidence="3" id="KW-0540">Nuclease</keyword>
<name>A0AAU6PI87_9GAMM</name>
<dbReference type="Gene3D" id="3.30.2310.20">
    <property type="entry name" value="RelE-like"/>
    <property type="match status" value="1"/>
</dbReference>
<keyword evidence="2" id="KW-1277">Toxin-antitoxin system</keyword>
<accession>A0AAU6PI87</accession>
<dbReference type="GO" id="GO:0004519">
    <property type="term" value="F:endonuclease activity"/>
    <property type="evidence" value="ECO:0007669"/>
    <property type="project" value="UniProtKB-KW"/>
</dbReference>
<gene>
    <name evidence="7" type="ORF">Ctma_1527</name>
</gene>
<organism evidence="7">
    <name type="scientific">Catillopecten margaritatus gill symbiont</name>
    <dbReference type="NCBI Taxonomy" id="3083288"/>
    <lineage>
        <taxon>Bacteria</taxon>
        <taxon>Pseudomonadati</taxon>
        <taxon>Pseudomonadota</taxon>
        <taxon>Gammaproteobacteria</taxon>
        <taxon>sulfur-oxidizing symbionts</taxon>
    </lineage>
</organism>
<comment type="similarity">
    <text evidence="1">Belongs to the YoeB family.</text>
</comment>
<dbReference type="PANTHER" id="PTHR38039">
    <property type="entry name" value="TOXIN YOEB"/>
    <property type="match status" value="1"/>
</dbReference>
<evidence type="ECO:0000256" key="5">
    <source>
        <dbReference type="ARBA" id="ARBA00022801"/>
    </source>
</evidence>
<dbReference type="InterPro" id="IPR009614">
    <property type="entry name" value="YoeB_toxin"/>
</dbReference>
<dbReference type="GO" id="GO:0016787">
    <property type="term" value="F:hydrolase activity"/>
    <property type="evidence" value="ECO:0007669"/>
    <property type="project" value="UniProtKB-KW"/>
</dbReference>
<dbReference type="SUPFAM" id="SSF143011">
    <property type="entry name" value="RelE-like"/>
    <property type="match status" value="1"/>
</dbReference>
<keyword evidence="4" id="KW-0255">Endonuclease</keyword>
<sequence length="106" mass="12701">MEQVTDRLLRKWMKSLVLEGNAWFSYEKLRENDKRVHKALVKILKDILRNDPREGIGKPEPLKYNLNGYWSRRISQKDRVVYRFDENSVYVIAIGGHYDQVNLKLH</sequence>
<evidence type="ECO:0000313" key="7">
    <source>
        <dbReference type="EMBL" id="WXU00795.1"/>
    </source>
</evidence>
<reference evidence="7" key="1">
    <citation type="submission" date="2023-10" db="EMBL/GenBank/DDBJ databases">
        <title>The first scallop-associated chemosynthetic bacterial symbiont.</title>
        <authorList>
            <person name="Lin Y.-T."/>
            <person name="Sun J."/>
            <person name="Ip J.C.-H."/>
            <person name="He X."/>
            <person name="Gao Z.-M."/>
            <person name="Perez M."/>
            <person name="Xu T."/>
            <person name="Qian P.-Y."/>
            <person name="Qiu J.-W."/>
        </authorList>
    </citation>
    <scope>NUCLEOTIDE SEQUENCE</scope>
    <source>
        <strain evidence="7">Gill1</strain>
    </source>
</reference>